<feature type="transmembrane region" description="Helical" evidence="21">
    <location>
        <begin position="115"/>
        <end position="133"/>
    </location>
</feature>
<dbReference type="GO" id="GO:0008146">
    <property type="term" value="F:sulfotransferase activity"/>
    <property type="evidence" value="ECO:0007669"/>
    <property type="project" value="InterPro"/>
</dbReference>
<dbReference type="FunFam" id="3.40.50.300:FF:000433">
    <property type="entry name" value="Estrogen sulfotransferase"/>
    <property type="match status" value="1"/>
</dbReference>
<keyword evidence="6 21" id="KW-0813">Transport</keyword>
<evidence type="ECO:0000256" key="3">
    <source>
        <dbReference type="ARBA" id="ARBA00005771"/>
    </source>
</evidence>
<comment type="catalytic activity">
    <reaction evidence="20">
        <text>2 Na(+)(out) + phosphate(out) = 2 Na(+)(in) + phosphate(in)</text>
        <dbReference type="Rhea" id="RHEA:71259"/>
        <dbReference type="ChEBI" id="CHEBI:29101"/>
        <dbReference type="ChEBI" id="CHEBI:43474"/>
    </reaction>
</comment>
<protein>
    <recommendedName>
        <fullName evidence="21">Phosphate transporter</fullName>
    </recommendedName>
</protein>
<evidence type="ECO:0000256" key="13">
    <source>
        <dbReference type="ARBA" id="ARBA00022989"/>
    </source>
</evidence>
<dbReference type="GO" id="GO:0016324">
    <property type="term" value="C:apical plasma membrane"/>
    <property type="evidence" value="ECO:0007669"/>
    <property type="project" value="UniProtKB-SubCell"/>
</dbReference>
<dbReference type="GO" id="GO:0015293">
    <property type="term" value="F:symporter activity"/>
    <property type="evidence" value="ECO:0007669"/>
    <property type="project" value="UniProtKB-KW"/>
</dbReference>
<feature type="transmembrane region" description="Helical" evidence="21">
    <location>
        <begin position="6"/>
        <end position="24"/>
    </location>
</feature>
<keyword evidence="9 21" id="KW-0592">Phosphate transport</keyword>
<evidence type="ECO:0000256" key="16">
    <source>
        <dbReference type="ARBA" id="ARBA00023136"/>
    </source>
</evidence>
<evidence type="ECO:0000256" key="15">
    <source>
        <dbReference type="ARBA" id="ARBA00023065"/>
    </source>
</evidence>
<dbReference type="GO" id="GO:0006814">
    <property type="term" value="P:sodium ion transport"/>
    <property type="evidence" value="ECO:0007669"/>
    <property type="project" value="UniProtKB-KW"/>
</dbReference>
<keyword evidence="8" id="KW-0963">Cytoplasm</keyword>
<evidence type="ECO:0000256" key="11">
    <source>
        <dbReference type="ARBA" id="ARBA00022692"/>
    </source>
</evidence>
<proteinExistence type="inferred from homology"/>
<dbReference type="Proteomes" id="UP001178461">
    <property type="component" value="Chromosome 13"/>
</dbReference>
<dbReference type="PANTHER" id="PTHR11101">
    <property type="entry name" value="PHOSPHATE TRANSPORTER"/>
    <property type="match status" value="1"/>
</dbReference>
<comment type="subcellular location">
    <subcellularLocation>
        <location evidence="1">Apical cell membrane</location>
        <topology evidence="1">Multi-pass membrane protein</topology>
    </subcellularLocation>
    <subcellularLocation>
        <location evidence="2">Cytoplasm</location>
    </subcellularLocation>
    <subcellularLocation>
        <location evidence="21">Membrane</location>
        <topology evidence="21">Multi-pass membrane protein</topology>
    </subcellularLocation>
</comment>
<dbReference type="InterPro" id="IPR000863">
    <property type="entry name" value="Sulfotransferase_dom"/>
</dbReference>
<keyword evidence="15" id="KW-0406">Ion transport</keyword>
<accession>A0AA35L5T1</accession>
<keyword evidence="16 21" id="KW-0472">Membrane</keyword>
<evidence type="ECO:0000256" key="21">
    <source>
        <dbReference type="RuleBase" id="RU363058"/>
    </source>
</evidence>
<dbReference type="SUPFAM" id="SSF52540">
    <property type="entry name" value="P-loop containing nucleoside triphosphate hydrolases"/>
    <property type="match status" value="1"/>
</dbReference>
<comment type="function">
    <text evidence="21">Sodium-phosphate symporter.</text>
</comment>
<comment type="similarity">
    <text evidence="3">Belongs to the sulfotransferase 1 family.</text>
</comment>
<feature type="domain" description="Sulfotransferase" evidence="22">
    <location>
        <begin position="693"/>
        <end position="943"/>
    </location>
</feature>
<feature type="transmembrane region" description="Helical" evidence="21">
    <location>
        <begin position="180"/>
        <end position="198"/>
    </location>
</feature>
<keyword evidence="11 21" id="KW-0812">Transmembrane</keyword>
<sequence>MEEYLWMVIVGFIIAFILAFSVGANDVANSFGTAVGSGVVTLRQACILASIFETTGSVLLGAKVGETIRKGIIDVNLYNSTVELLMAGEVSAMVGSAVWQLIASFLKLPISGTHCIVGATIGFSLVAIGTKGVQWMELVKIVASWFISPLLSGMMSGVLFLLIRFFILNKEDPVPNGLRALPVFYAATITINVFSIMYTGAPVLGIVLPMWAIALISIGVSVIFAILVWIFVCPWMKRKIASRLKKEGALSKISDESLDKIQDEDTPVFKELPGAKANDESTIPLTASGTEEAGVSDNIANGSHPRVPYGRAFSMTQSMVKSPISNGTFNFDGHMKSDIHVYHTVHKDSGLYKDLLHKIHLDRGSDNRPTQENNYKLLRRNNSYTCYTAAICGMPVHSSFKAADTSTPEDSEKLVTDTVSYSKKRVRYDSYSSYCNAVAEAEIEADEGGVEMKLASELVDPSHPPEDPAEDERDERDSSQVHLLFHFLQILTACFGSFAHGGNDVSNAIGPLVALWLIYDKGGVLQEAPTPVWLLLYGGVGICVGLWVWGRRVIQTMGKDLTPITPSSGFTIELASAFTVVIASNIGLPVSTTHCKVGSVVAVGWIRSKKAVDWHLFRNIFVAWFVTVPVAGLFSAAVMALFMYAILPSATKLILRVHHLLVPSYSTKLTTEDGVERSIAEAWTQVENFQAKKDDLLIATYPKSGTTWVSEILDMIYNDADVEKCKRDAIFNRVPFMELIIPDIINGVEQLAEIPPPRLVKTHLPVQLVPESFWENGCKMIYVARNAKDVAVSYYHFYKMAKMHPEPGTWDEFLGKFVAGEVAFGSWYDHVKGWWDKKKTHPNILYLFYEDMKEDPKREVEKVIRFLGKEVSEEVVNKILHHTSFKEMQKNPTSNYTMMAGDQMDHSVSPFMRKGIAGDWKNQFTVAQNERFDEDYAEKMKGSTLLFRTEI</sequence>
<gene>
    <name evidence="23" type="ORF">PODLI_1B023664</name>
</gene>
<keyword evidence="18" id="KW-0325">Glycoprotein</keyword>
<keyword evidence="14" id="KW-0915">Sodium</keyword>
<evidence type="ECO:0000313" key="23">
    <source>
        <dbReference type="EMBL" id="CAI5789703.1"/>
    </source>
</evidence>
<dbReference type="Pfam" id="PF01384">
    <property type="entry name" value="PHO4"/>
    <property type="match status" value="1"/>
</dbReference>
<keyword evidence="19" id="KW-0739">Sodium transport</keyword>
<feature type="transmembrane region" description="Helical" evidence="21">
    <location>
        <begin position="532"/>
        <end position="549"/>
    </location>
</feature>
<keyword evidence="24" id="KW-1185">Reference proteome</keyword>
<keyword evidence="7" id="KW-1003">Cell membrane</keyword>
<feature type="transmembrane region" description="Helical" evidence="21">
    <location>
        <begin position="483"/>
        <end position="502"/>
    </location>
</feature>
<comment type="similarity">
    <text evidence="4 21">Belongs to the inorganic phosphate transporter (PiT) (TC 2.A.20) family.</text>
</comment>
<dbReference type="EMBL" id="OX395138">
    <property type="protein sequence ID" value="CAI5789703.1"/>
    <property type="molecule type" value="Genomic_DNA"/>
</dbReference>
<dbReference type="GO" id="GO:0035435">
    <property type="term" value="P:phosphate ion transmembrane transport"/>
    <property type="evidence" value="ECO:0007669"/>
    <property type="project" value="TreeGrafter"/>
</dbReference>
<evidence type="ECO:0000256" key="5">
    <source>
        <dbReference type="ARBA" id="ARBA00011738"/>
    </source>
</evidence>
<dbReference type="InterPro" id="IPR001204">
    <property type="entry name" value="Phos_transporter"/>
</dbReference>
<evidence type="ECO:0000256" key="20">
    <source>
        <dbReference type="ARBA" id="ARBA00035083"/>
    </source>
</evidence>
<dbReference type="PANTHER" id="PTHR11101:SF83">
    <property type="entry name" value="SODIUM-DEPENDENT PHOSPHATE TRANSPORTER 2"/>
    <property type="match status" value="1"/>
</dbReference>
<feature type="transmembrane region" description="Helical" evidence="21">
    <location>
        <begin position="145"/>
        <end position="168"/>
    </location>
</feature>
<keyword evidence="10" id="KW-0808">Transferase</keyword>
<organism evidence="23 24">
    <name type="scientific">Podarcis lilfordi</name>
    <name type="common">Lilford's wall lizard</name>
    <dbReference type="NCBI Taxonomy" id="74358"/>
    <lineage>
        <taxon>Eukaryota</taxon>
        <taxon>Metazoa</taxon>
        <taxon>Chordata</taxon>
        <taxon>Craniata</taxon>
        <taxon>Vertebrata</taxon>
        <taxon>Euteleostomi</taxon>
        <taxon>Lepidosauria</taxon>
        <taxon>Squamata</taxon>
        <taxon>Bifurcata</taxon>
        <taxon>Unidentata</taxon>
        <taxon>Episquamata</taxon>
        <taxon>Laterata</taxon>
        <taxon>Lacertibaenia</taxon>
        <taxon>Lacertidae</taxon>
        <taxon>Podarcis</taxon>
    </lineage>
</organism>
<evidence type="ECO:0000256" key="1">
    <source>
        <dbReference type="ARBA" id="ARBA00004424"/>
    </source>
</evidence>
<evidence type="ECO:0000256" key="18">
    <source>
        <dbReference type="ARBA" id="ARBA00023180"/>
    </source>
</evidence>
<comment type="subunit">
    <text evidence="5">Homodimer.</text>
</comment>
<dbReference type="GO" id="GO:0005737">
    <property type="term" value="C:cytoplasm"/>
    <property type="evidence" value="ECO:0007669"/>
    <property type="project" value="UniProtKB-SubCell"/>
</dbReference>
<dbReference type="GO" id="GO:0005315">
    <property type="term" value="F:phosphate transmembrane transporter activity"/>
    <property type="evidence" value="ECO:0007669"/>
    <property type="project" value="InterPro"/>
</dbReference>
<dbReference type="AlphaFoldDB" id="A0AA35L5T1"/>
<reference evidence="23" key="1">
    <citation type="submission" date="2022-12" db="EMBL/GenBank/DDBJ databases">
        <authorList>
            <person name="Alioto T."/>
            <person name="Alioto T."/>
            <person name="Gomez Garrido J."/>
        </authorList>
    </citation>
    <scope>NUCLEOTIDE SEQUENCE</scope>
</reference>
<dbReference type="Pfam" id="PF00685">
    <property type="entry name" value="Sulfotransfer_1"/>
    <property type="match status" value="1"/>
</dbReference>
<evidence type="ECO:0000256" key="12">
    <source>
        <dbReference type="ARBA" id="ARBA00022847"/>
    </source>
</evidence>
<evidence type="ECO:0000313" key="24">
    <source>
        <dbReference type="Proteomes" id="UP001178461"/>
    </source>
</evidence>
<evidence type="ECO:0000256" key="14">
    <source>
        <dbReference type="ARBA" id="ARBA00023053"/>
    </source>
</evidence>
<name>A0AA35L5T1_9SAUR</name>
<evidence type="ECO:0000256" key="2">
    <source>
        <dbReference type="ARBA" id="ARBA00004496"/>
    </source>
</evidence>
<feature type="transmembrane region" description="Helical" evidence="21">
    <location>
        <begin position="210"/>
        <end position="236"/>
    </location>
</feature>
<evidence type="ECO:0000256" key="19">
    <source>
        <dbReference type="ARBA" id="ARBA00023201"/>
    </source>
</evidence>
<evidence type="ECO:0000259" key="22">
    <source>
        <dbReference type="Pfam" id="PF00685"/>
    </source>
</evidence>
<keyword evidence="13 21" id="KW-1133">Transmembrane helix</keyword>
<evidence type="ECO:0000256" key="6">
    <source>
        <dbReference type="ARBA" id="ARBA00022448"/>
    </source>
</evidence>
<feature type="transmembrane region" description="Helical" evidence="21">
    <location>
        <begin position="31"/>
        <end position="52"/>
    </location>
</feature>
<dbReference type="InterPro" id="IPR027417">
    <property type="entry name" value="P-loop_NTPase"/>
</dbReference>
<keyword evidence="17" id="KW-0675">Receptor</keyword>
<evidence type="ECO:0000256" key="7">
    <source>
        <dbReference type="ARBA" id="ARBA00022475"/>
    </source>
</evidence>
<feature type="transmembrane region" description="Helical" evidence="21">
    <location>
        <begin position="616"/>
        <end position="647"/>
    </location>
</feature>
<evidence type="ECO:0000256" key="17">
    <source>
        <dbReference type="ARBA" id="ARBA00023170"/>
    </source>
</evidence>
<evidence type="ECO:0000256" key="8">
    <source>
        <dbReference type="ARBA" id="ARBA00022490"/>
    </source>
</evidence>
<dbReference type="Gene3D" id="3.40.50.300">
    <property type="entry name" value="P-loop containing nucleotide triphosphate hydrolases"/>
    <property type="match status" value="1"/>
</dbReference>
<evidence type="ECO:0000256" key="4">
    <source>
        <dbReference type="ARBA" id="ARBA00009916"/>
    </source>
</evidence>
<keyword evidence="12" id="KW-0769">Symport</keyword>
<evidence type="ECO:0000256" key="10">
    <source>
        <dbReference type="ARBA" id="ARBA00022679"/>
    </source>
</evidence>
<evidence type="ECO:0000256" key="9">
    <source>
        <dbReference type="ARBA" id="ARBA00022592"/>
    </source>
</evidence>